<gene>
    <name evidence="9" type="primary">LOC110428059</name>
</gene>
<dbReference type="AlphaFoldDB" id="A0A6J1BIM5"/>
<sequence length="457" mass="52558">MLDHIVGKEYYCFLGGYSGHNQIVIIPENQNKTTFTCPYDMVETCLEVFMDNYFIFGNNFDDCLLNLARVLKRCEETNLVLNWEKCHFMVQEGITLWHKIFSNIPTIEVDKVKMKTIEKLPSPLNFKVGTKVILYTDHSTIKYFIAKKDAKPRLIRWILWLQEFDLKICDRKRTKNQVAHNLSRLEIEVEDKNSTQNKETFPDEQILQVGKKPFPWYADLCQIVGTISRQHEMPLNNILKIEIFYVWRIDFMGMAPKRSKPSSSGAFDRSKFISVDASARYLEHVDGTSFVCGKQVPFHSQAINTFFRTPNIENGEYGHYLGDHQDCNEIISMLCVKGAQWKISHDKSIDIGKVISHAILHTSRTKRNGIDFLSLITALRARTGVQQKDKEELQQPKIPITMAILKQLQEFAPVVNSSSQTATPPAQATTTRSVAQWMEALIINETVTKGKIEQLNN</sequence>
<dbReference type="GeneID" id="110428059"/>
<dbReference type="Pfam" id="PF17917">
    <property type="entry name" value="RT_RNaseH"/>
    <property type="match status" value="1"/>
</dbReference>
<dbReference type="InterPro" id="IPR043128">
    <property type="entry name" value="Rev_trsase/Diguanyl_cyclase"/>
</dbReference>
<keyword evidence="8" id="KW-1185">Reference proteome</keyword>
<evidence type="ECO:0000256" key="6">
    <source>
        <dbReference type="ARBA" id="ARBA00022918"/>
    </source>
</evidence>
<keyword evidence="2" id="KW-0548">Nucleotidyltransferase</keyword>
<keyword evidence="1" id="KW-0808">Transferase</keyword>
<dbReference type="GO" id="GO:0003964">
    <property type="term" value="F:RNA-directed DNA polymerase activity"/>
    <property type="evidence" value="ECO:0007669"/>
    <property type="project" value="UniProtKB-KW"/>
</dbReference>
<name>A0A6J1BIM5_9ROSI</name>
<dbReference type="Gene3D" id="3.30.70.270">
    <property type="match status" value="1"/>
</dbReference>
<evidence type="ECO:0000256" key="2">
    <source>
        <dbReference type="ARBA" id="ARBA00022695"/>
    </source>
</evidence>
<protein>
    <submittedName>
        <fullName evidence="9">LOW QUALITY PROTEIN: uncharacterized protein LOC110428059</fullName>
    </submittedName>
</protein>
<dbReference type="GO" id="GO:0004519">
    <property type="term" value="F:endonuclease activity"/>
    <property type="evidence" value="ECO:0007669"/>
    <property type="project" value="UniProtKB-KW"/>
</dbReference>
<evidence type="ECO:0000313" key="9">
    <source>
        <dbReference type="RefSeq" id="XP_021299412.1"/>
    </source>
</evidence>
<evidence type="ECO:0000313" key="8">
    <source>
        <dbReference type="Proteomes" id="UP000504621"/>
    </source>
</evidence>
<dbReference type="OrthoDB" id="1001581at2759"/>
<keyword evidence="3" id="KW-0540">Nuclease</keyword>
<dbReference type="InterPro" id="IPR043502">
    <property type="entry name" value="DNA/RNA_pol_sf"/>
</dbReference>
<evidence type="ECO:0000256" key="3">
    <source>
        <dbReference type="ARBA" id="ARBA00022722"/>
    </source>
</evidence>
<evidence type="ECO:0000256" key="5">
    <source>
        <dbReference type="ARBA" id="ARBA00022801"/>
    </source>
</evidence>
<evidence type="ECO:0000256" key="4">
    <source>
        <dbReference type="ARBA" id="ARBA00022759"/>
    </source>
</evidence>
<feature type="domain" description="Reverse transcriptase RNase H-like" evidence="7">
    <location>
        <begin position="129"/>
        <end position="164"/>
    </location>
</feature>
<accession>A0A6J1BIM5</accession>
<dbReference type="Proteomes" id="UP000504621">
    <property type="component" value="Unplaced"/>
</dbReference>
<reference evidence="9" key="1">
    <citation type="submission" date="2025-08" db="UniProtKB">
        <authorList>
            <consortium name="RefSeq"/>
        </authorList>
    </citation>
    <scope>IDENTIFICATION</scope>
    <source>
        <tissue evidence="9">Leaf</tissue>
    </source>
</reference>
<proteinExistence type="predicted"/>
<dbReference type="PANTHER" id="PTHR24559">
    <property type="entry name" value="TRANSPOSON TY3-I GAG-POL POLYPROTEIN"/>
    <property type="match status" value="1"/>
</dbReference>
<evidence type="ECO:0000256" key="1">
    <source>
        <dbReference type="ARBA" id="ARBA00022679"/>
    </source>
</evidence>
<evidence type="ECO:0000259" key="7">
    <source>
        <dbReference type="Pfam" id="PF17917"/>
    </source>
</evidence>
<dbReference type="PANTHER" id="PTHR24559:SF429">
    <property type="entry name" value="RNA-DIRECTED DNA POLYMERASE HOMOLOG"/>
    <property type="match status" value="1"/>
</dbReference>
<keyword evidence="4" id="KW-0255">Endonuclease</keyword>
<dbReference type="RefSeq" id="XP_021299412.1">
    <property type="nucleotide sequence ID" value="XM_021443737.1"/>
</dbReference>
<organism evidence="8 9">
    <name type="scientific">Herrania umbratica</name>
    <dbReference type="NCBI Taxonomy" id="108875"/>
    <lineage>
        <taxon>Eukaryota</taxon>
        <taxon>Viridiplantae</taxon>
        <taxon>Streptophyta</taxon>
        <taxon>Embryophyta</taxon>
        <taxon>Tracheophyta</taxon>
        <taxon>Spermatophyta</taxon>
        <taxon>Magnoliopsida</taxon>
        <taxon>eudicotyledons</taxon>
        <taxon>Gunneridae</taxon>
        <taxon>Pentapetalae</taxon>
        <taxon>rosids</taxon>
        <taxon>malvids</taxon>
        <taxon>Malvales</taxon>
        <taxon>Malvaceae</taxon>
        <taxon>Byttnerioideae</taxon>
        <taxon>Herrania</taxon>
    </lineage>
</organism>
<dbReference type="SUPFAM" id="SSF56672">
    <property type="entry name" value="DNA/RNA polymerases"/>
    <property type="match status" value="1"/>
</dbReference>
<dbReference type="InterPro" id="IPR053134">
    <property type="entry name" value="RNA-dir_DNA_polymerase"/>
</dbReference>
<keyword evidence="5" id="KW-0378">Hydrolase</keyword>
<dbReference type="GO" id="GO:0016787">
    <property type="term" value="F:hydrolase activity"/>
    <property type="evidence" value="ECO:0007669"/>
    <property type="project" value="UniProtKB-KW"/>
</dbReference>
<dbReference type="InterPro" id="IPR041373">
    <property type="entry name" value="RT_RNaseH"/>
</dbReference>
<keyword evidence="6" id="KW-0695">RNA-directed DNA polymerase</keyword>